<accession>A0A8S9M3E4</accession>
<protein>
    <submittedName>
        <fullName evidence="1">Uncharacterized protein</fullName>
    </submittedName>
</protein>
<gene>
    <name evidence="1" type="ORF">F2Q70_00010984</name>
</gene>
<dbReference type="EMBL" id="QGKY02000089">
    <property type="protein sequence ID" value="KAF2613412.1"/>
    <property type="molecule type" value="Genomic_DNA"/>
</dbReference>
<comment type="caution">
    <text evidence="1">The sequence shown here is derived from an EMBL/GenBank/DDBJ whole genome shotgun (WGS) entry which is preliminary data.</text>
</comment>
<evidence type="ECO:0000313" key="1">
    <source>
        <dbReference type="EMBL" id="KAF2613412.1"/>
    </source>
</evidence>
<sequence length="102" mass="11605">MLQRRPEEADLYYVWVWLACSSSITMKQDISLGIRPQAAMLEGVFEVAQAVRVTMGPRIQMLVVGTNKRVPQPLLKLIKHLTLIMRGEVNLKLKKMAKMEPA</sequence>
<organism evidence="1">
    <name type="scientific">Brassica cretica</name>
    <name type="common">Mustard</name>
    <dbReference type="NCBI Taxonomy" id="69181"/>
    <lineage>
        <taxon>Eukaryota</taxon>
        <taxon>Viridiplantae</taxon>
        <taxon>Streptophyta</taxon>
        <taxon>Embryophyta</taxon>
        <taxon>Tracheophyta</taxon>
        <taxon>Spermatophyta</taxon>
        <taxon>Magnoliopsida</taxon>
        <taxon>eudicotyledons</taxon>
        <taxon>Gunneridae</taxon>
        <taxon>Pentapetalae</taxon>
        <taxon>rosids</taxon>
        <taxon>malvids</taxon>
        <taxon>Brassicales</taxon>
        <taxon>Brassicaceae</taxon>
        <taxon>Brassiceae</taxon>
        <taxon>Brassica</taxon>
    </lineage>
</organism>
<dbReference type="AlphaFoldDB" id="A0A8S9M3E4"/>
<name>A0A8S9M3E4_BRACR</name>
<reference evidence="1" key="1">
    <citation type="submission" date="2019-12" db="EMBL/GenBank/DDBJ databases">
        <title>Genome sequencing and annotation of Brassica cretica.</title>
        <authorList>
            <person name="Studholme D.J."/>
            <person name="Sarris P.F."/>
        </authorList>
    </citation>
    <scope>NUCLEOTIDE SEQUENCE</scope>
    <source>
        <strain evidence="1">PFS-102/07</strain>
        <tissue evidence="1">Leaf</tissue>
    </source>
</reference>
<proteinExistence type="predicted"/>